<gene>
    <name evidence="1" type="ORF">llap_10331</name>
</gene>
<dbReference type="Proteomes" id="UP000233556">
    <property type="component" value="Unassembled WGS sequence"/>
</dbReference>
<protein>
    <submittedName>
        <fullName evidence="1">Uncharacterized protein</fullName>
    </submittedName>
</protein>
<dbReference type="AlphaFoldDB" id="A0A2I0TZW3"/>
<dbReference type="EMBL" id="KZ506508">
    <property type="protein sequence ID" value="PKU39364.1"/>
    <property type="molecule type" value="Genomic_DNA"/>
</dbReference>
<organism evidence="1 2">
    <name type="scientific">Limosa lapponica baueri</name>
    <dbReference type="NCBI Taxonomy" id="1758121"/>
    <lineage>
        <taxon>Eukaryota</taxon>
        <taxon>Metazoa</taxon>
        <taxon>Chordata</taxon>
        <taxon>Craniata</taxon>
        <taxon>Vertebrata</taxon>
        <taxon>Euteleostomi</taxon>
        <taxon>Archelosauria</taxon>
        <taxon>Archosauria</taxon>
        <taxon>Dinosauria</taxon>
        <taxon>Saurischia</taxon>
        <taxon>Theropoda</taxon>
        <taxon>Coelurosauria</taxon>
        <taxon>Aves</taxon>
        <taxon>Neognathae</taxon>
        <taxon>Neoaves</taxon>
        <taxon>Charadriiformes</taxon>
        <taxon>Scolopacidae</taxon>
        <taxon>Limosa</taxon>
    </lineage>
</organism>
<accession>A0A2I0TZW3</accession>
<reference evidence="2" key="1">
    <citation type="submission" date="2017-11" db="EMBL/GenBank/DDBJ databases">
        <authorList>
            <person name="Lima N.C."/>
            <person name="Parody-Merino A.M."/>
            <person name="Battley P.F."/>
            <person name="Fidler A.E."/>
            <person name="Prosdocimi F."/>
        </authorList>
    </citation>
    <scope>NUCLEOTIDE SEQUENCE [LARGE SCALE GENOMIC DNA]</scope>
</reference>
<evidence type="ECO:0000313" key="1">
    <source>
        <dbReference type="EMBL" id="PKU39364.1"/>
    </source>
</evidence>
<proteinExistence type="predicted"/>
<name>A0A2I0TZW3_LIMLA</name>
<reference evidence="2" key="2">
    <citation type="submission" date="2017-12" db="EMBL/GenBank/DDBJ databases">
        <title>Genome sequence of the Bar-tailed Godwit (Limosa lapponica baueri).</title>
        <authorList>
            <person name="Lima N.C.B."/>
            <person name="Parody-Merino A.M."/>
            <person name="Battley P.F."/>
            <person name="Fidler A.E."/>
            <person name="Prosdocimi F."/>
        </authorList>
    </citation>
    <scope>NUCLEOTIDE SEQUENCE [LARGE SCALE GENOMIC DNA]</scope>
</reference>
<keyword evidence="2" id="KW-1185">Reference proteome</keyword>
<sequence>MAEVRGPGDPSCGYRVKQVKIGLKGPGGVGRLLAEHESAVCPGGHEGQQHPGLYQEQCEYPDDNSIAPEIGTDKRNGFAYPWGFRVKVLTGAAQ</sequence>
<evidence type="ECO:0000313" key="2">
    <source>
        <dbReference type="Proteomes" id="UP000233556"/>
    </source>
</evidence>